<keyword evidence="2 4" id="KW-0560">Oxidoreductase</keyword>
<comment type="function">
    <text evidence="2">Catalyzes the reduction of dTDP-6-deoxy-L-lyxo-4-hexulose to yield dTDP-L-rhamnose.</text>
</comment>
<evidence type="ECO:0000313" key="5">
    <source>
        <dbReference type="Proteomes" id="UP000728106"/>
    </source>
</evidence>
<comment type="pathway">
    <text evidence="2">Carbohydrate biosynthesis; dTDP-L-rhamnose biosynthesis.</text>
</comment>
<comment type="caution">
    <text evidence="4">The sequence shown here is derived from an EMBL/GenBank/DDBJ whole genome shotgun (WGS) entry which is preliminary data.</text>
</comment>
<dbReference type="PANTHER" id="PTHR10491">
    <property type="entry name" value="DTDP-4-DEHYDRORHAMNOSE REDUCTASE"/>
    <property type="match status" value="1"/>
</dbReference>
<dbReference type="Proteomes" id="UP000728106">
    <property type="component" value="Unassembled WGS sequence"/>
</dbReference>
<evidence type="ECO:0000256" key="1">
    <source>
        <dbReference type="ARBA" id="ARBA00010944"/>
    </source>
</evidence>
<reference evidence="4 5" key="1">
    <citation type="journal article" date="2021" name="Int. J. Food Microbiol.">
        <title>Safety demonstration of a microbial species for use in the food chain: Weissella confusa.</title>
        <authorList>
            <person name="Bourdichon F."/>
            <person name="Patrone V."/>
            <person name="Fontana A."/>
            <person name="Milani G."/>
            <person name="Morelli L."/>
        </authorList>
    </citation>
    <scope>NUCLEOTIDE SEQUENCE [LARGE SCALE GENOMIC DNA]</scope>
    <source>
        <strain evidence="4 5">CCUG 43002</strain>
    </source>
</reference>
<dbReference type="SUPFAM" id="SSF51735">
    <property type="entry name" value="NAD(P)-binding Rossmann-fold domains"/>
    <property type="match status" value="1"/>
</dbReference>
<keyword evidence="2" id="KW-0521">NADP</keyword>
<dbReference type="Pfam" id="PF04321">
    <property type="entry name" value="RmlD_sub_bind"/>
    <property type="match status" value="1"/>
</dbReference>
<sequence length="280" mass="31368">MKYMVVGANGQLGQELVHLLNERNAIYVAFDSKSLDITDRDLVFKTLESERPDVLLDAAAYTAVDAAEDEGKDLNWRVNAEGTKNLADAAKTVNSKLIYVSTDYVFDGGKVGPYMETDDTNPQNEYGKAKLAGEKYVIESGAFSYIVRTSWVFGEYGKNFVFTMQALGRKLSELSVVDDQHGRPTWTRSLAEFMLYLVTTSADEGIYNFSNDGDTTWFGFAEEILKDSDVELTPVSSEKFKTKAQRPNNSVLSLEKAKSTGFEIISWQDALRLFEDKTLR</sequence>
<accession>A0AA41CP56</accession>
<feature type="domain" description="RmlD-like substrate binding" evidence="3">
    <location>
        <begin position="1"/>
        <end position="274"/>
    </location>
</feature>
<dbReference type="Gene3D" id="3.90.25.10">
    <property type="entry name" value="UDP-galactose 4-epimerase, domain 1"/>
    <property type="match status" value="1"/>
</dbReference>
<name>A0AA41CP56_WEICO</name>
<protein>
    <recommendedName>
        <fullName evidence="2">dTDP-4-dehydrorhamnose reductase</fullName>
        <ecNumber evidence="2">1.1.1.133</ecNumber>
    </recommendedName>
</protein>
<dbReference type="PANTHER" id="PTHR10491:SF4">
    <property type="entry name" value="METHIONINE ADENOSYLTRANSFERASE 2 SUBUNIT BETA"/>
    <property type="match status" value="1"/>
</dbReference>
<keyword evidence="5" id="KW-1185">Reference proteome</keyword>
<dbReference type="InterPro" id="IPR005913">
    <property type="entry name" value="dTDP_dehydrorham_reduct"/>
</dbReference>
<dbReference type="Gene3D" id="3.40.50.720">
    <property type="entry name" value="NAD(P)-binding Rossmann-like Domain"/>
    <property type="match status" value="1"/>
</dbReference>
<comment type="similarity">
    <text evidence="1 2">Belongs to the dTDP-4-dehydrorhamnose reductase family.</text>
</comment>
<dbReference type="GO" id="GO:0005829">
    <property type="term" value="C:cytosol"/>
    <property type="evidence" value="ECO:0007669"/>
    <property type="project" value="TreeGrafter"/>
</dbReference>
<gene>
    <name evidence="4" type="primary">rfbD</name>
    <name evidence="4" type="ORF">HAU20_04420</name>
</gene>
<dbReference type="AlphaFoldDB" id="A0AA41CP56"/>
<dbReference type="GO" id="GO:0008831">
    <property type="term" value="F:dTDP-4-dehydrorhamnose reductase activity"/>
    <property type="evidence" value="ECO:0007669"/>
    <property type="project" value="UniProtKB-EC"/>
</dbReference>
<organism evidence="4 5">
    <name type="scientific">Weissella confusa</name>
    <name type="common">Lactobacillus confusus</name>
    <dbReference type="NCBI Taxonomy" id="1583"/>
    <lineage>
        <taxon>Bacteria</taxon>
        <taxon>Bacillati</taxon>
        <taxon>Bacillota</taxon>
        <taxon>Bacilli</taxon>
        <taxon>Lactobacillales</taxon>
        <taxon>Lactobacillaceae</taxon>
        <taxon>Weissella</taxon>
    </lineage>
</organism>
<dbReference type="CDD" id="cd05254">
    <property type="entry name" value="dTDP_HR_like_SDR_e"/>
    <property type="match status" value="1"/>
</dbReference>
<proteinExistence type="inferred from homology"/>
<dbReference type="EC" id="1.1.1.133" evidence="2"/>
<evidence type="ECO:0000256" key="2">
    <source>
        <dbReference type="RuleBase" id="RU364082"/>
    </source>
</evidence>
<dbReference type="InterPro" id="IPR036291">
    <property type="entry name" value="NAD(P)-bd_dom_sf"/>
</dbReference>
<dbReference type="EMBL" id="JAAOCP010000004">
    <property type="protein sequence ID" value="MBJ7638632.1"/>
    <property type="molecule type" value="Genomic_DNA"/>
</dbReference>
<evidence type="ECO:0000313" key="4">
    <source>
        <dbReference type="EMBL" id="MBJ7638632.1"/>
    </source>
</evidence>
<dbReference type="GO" id="GO:0019305">
    <property type="term" value="P:dTDP-rhamnose biosynthetic process"/>
    <property type="evidence" value="ECO:0007669"/>
    <property type="project" value="TreeGrafter"/>
</dbReference>
<evidence type="ECO:0000259" key="3">
    <source>
        <dbReference type="Pfam" id="PF04321"/>
    </source>
</evidence>
<dbReference type="NCBIfam" id="TIGR01214">
    <property type="entry name" value="rmlD"/>
    <property type="match status" value="1"/>
</dbReference>
<dbReference type="RefSeq" id="WP_056973335.1">
    <property type="nucleotide sequence ID" value="NZ_BJZE01000004.1"/>
</dbReference>
<dbReference type="InterPro" id="IPR029903">
    <property type="entry name" value="RmlD-like-bd"/>
</dbReference>